<dbReference type="GO" id="GO:0015833">
    <property type="term" value="P:peptide transport"/>
    <property type="evidence" value="ECO:0007669"/>
    <property type="project" value="TreeGrafter"/>
</dbReference>
<evidence type="ECO:0000313" key="6">
    <source>
        <dbReference type="EMBL" id="SCB13752.1"/>
    </source>
</evidence>
<dbReference type="InterPro" id="IPR030678">
    <property type="entry name" value="Peptide/Ni-bd"/>
</dbReference>
<evidence type="ECO:0000256" key="1">
    <source>
        <dbReference type="ARBA" id="ARBA00004418"/>
    </source>
</evidence>
<dbReference type="AlphaFoldDB" id="A0A1C3UE56"/>
<sequence length="532" mass="58308">MVSRRQFLMGSATLPFLSYLDLAESAFAATPKDVLVVAQQLDNMTSLDPHESFEAVGGEVISNMYQKLVRPNTDDPSKVDPVLAASWAADADSKVFTFKLAKASFASGSPVTTEDVAFSLHRAIKMNKGAAFIINQFGFTAENVESRIIAKDAETLTLTTEKPTAIAFLLYCLSANIAAVVEKKVVLANEANGDMGNAWLQKNSAGSGSFQLQSWKASEAISLTLNPHGPYKGNLKRVILRHVADPASQLLMLKKGDVDIARDLTSEQLRTIQNDADFTLVTKSIAGLVLISLNQGVPNLAKPQVWQAVKWALDYKGMQENIVPLTHKIHQSFEPEGFPAAISDTPFQKDVAKAKALMAEAGLADGFDVTMDHYAAQPYPDLAQAIQANLAEIGIRVKLQSAENRQVLTKMRGRQHEMALSAWGTDYFDPNSNGEVFTINKDNSDDAKSKPFLWRSRYKNDDFAAKAEAARDEKDPAKRIALYEELQREHMQNSPFAFMFQTVKTAACRKAVSGFQLGALSEANSYQETSKA</sequence>
<dbReference type="STRING" id="411945.GA0061102_100382"/>
<dbReference type="Gene3D" id="3.90.76.10">
    <property type="entry name" value="Dipeptide-binding Protein, Domain 1"/>
    <property type="match status" value="1"/>
</dbReference>
<keyword evidence="4" id="KW-0732">Signal</keyword>
<dbReference type="Gene3D" id="3.10.105.10">
    <property type="entry name" value="Dipeptide-binding Protein, Domain 3"/>
    <property type="match status" value="1"/>
</dbReference>
<evidence type="ECO:0000256" key="3">
    <source>
        <dbReference type="ARBA" id="ARBA00022448"/>
    </source>
</evidence>
<keyword evidence="7" id="KW-1185">Reference proteome</keyword>
<evidence type="ECO:0000313" key="7">
    <source>
        <dbReference type="Proteomes" id="UP000199435"/>
    </source>
</evidence>
<evidence type="ECO:0000256" key="4">
    <source>
        <dbReference type="ARBA" id="ARBA00022729"/>
    </source>
</evidence>
<dbReference type="RefSeq" id="WP_092844404.1">
    <property type="nucleotide sequence ID" value="NZ_FMAH01000003.1"/>
</dbReference>
<organism evidence="6 7">
    <name type="scientific">Rhizobium miluonense</name>
    <dbReference type="NCBI Taxonomy" id="411945"/>
    <lineage>
        <taxon>Bacteria</taxon>
        <taxon>Pseudomonadati</taxon>
        <taxon>Pseudomonadota</taxon>
        <taxon>Alphaproteobacteria</taxon>
        <taxon>Hyphomicrobiales</taxon>
        <taxon>Rhizobiaceae</taxon>
        <taxon>Rhizobium/Agrobacterium group</taxon>
        <taxon>Rhizobium</taxon>
    </lineage>
</organism>
<accession>A0A1C3UE56</accession>
<dbReference type="InterPro" id="IPR039424">
    <property type="entry name" value="SBP_5"/>
</dbReference>
<dbReference type="PIRSF" id="PIRSF002741">
    <property type="entry name" value="MppA"/>
    <property type="match status" value="1"/>
</dbReference>
<dbReference type="Pfam" id="PF00496">
    <property type="entry name" value="SBP_bac_5"/>
    <property type="match status" value="1"/>
</dbReference>
<dbReference type="InterPro" id="IPR000914">
    <property type="entry name" value="SBP_5_dom"/>
</dbReference>
<dbReference type="GO" id="GO:1904680">
    <property type="term" value="F:peptide transmembrane transporter activity"/>
    <property type="evidence" value="ECO:0007669"/>
    <property type="project" value="TreeGrafter"/>
</dbReference>
<protein>
    <submittedName>
        <fullName evidence="6">Peptide/nickel transport system substrate-binding protein</fullName>
    </submittedName>
</protein>
<gene>
    <name evidence="6" type="ORF">GA0061102_100382</name>
</gene>
<comment type="similarity">
    <text evidence="2">Belongs to the bacterial solute-binding protein 5 family.</text>
</comment>
<evidence type="ECO:0000259" key="5">
    <source>
        <dbReference type="Pfam" id="PF00496"/>
    </source>
</evidence>
<dbReference type="EMBL" id="FMAH01000003">
    <property type="protein sequence ID" value="SCB13752.1"/>
    <property type="molecule type" value="Genomic_DNA"/>
</dbReference>
<dbReference type="OrthoDB" id="9803988at2"/>
<dbReference type="GO" id="GO:0043190">
    <property type="term" value="C:ATP-binding cassette (ABC) transporter complex"/>
    <property type="evidence" value="ECO:0007669"/>
    <property type="project" value="InterPro"/>
</dbReference>
<dbReference type="GO" id="GO:0030288">
    <property type="term" value="C:outer membrane-bounded periplasmic space"/>
    <property type="evidence" value="ECO:0007669"/>
    <property type="project" value="UniProtKB-ARBA"/>
</dbReference>
<proteinExistence type="inferred from homology"/>
<dbReference type="CDD" id="cd08512">
    <property type="entry name" value="PBP2_NikA_DppA_OppA_like_7"/>
    <property type="match status" value="1"/>
</dbReference>
<dbReference type="PANTHER" id="PTHR30290:SF10">
    <property type="entry name" value="PERIPLASMIC OLIGOPEPTIDE-BINDING PROTEIN-RELATED"/>
    <property type="match status" value="1"/>
</dbReference>
<dbReference type="PANTHER" id="PTHR30290">
    <property type="entry name" value="PERIPLASMIC BINDING COMPONENT OF ABC TRANSPORTER"/>
    <property type="match status" value="1"/>
</dbReference>
<dbReference type="Proteomes" id="UP000199435">
    <property type="component" value="Unassembled WGS sequence"/>
</dbReference>
<reference evidence="7" key="1">
    <citation type="submission" date="2016-08" db="EMBL/GenBank/DDBJ databases">
        <authorList>
            <person name="Varghese N."/>
            <person name="Submissions Spin"/>
        </authorList>
    </citation>
    <scope>NUCLEOTIDE SEQUENCE [LARGE SCALE GENOMIC DNA]</scope>
    <source>
        <strain evidence="7">HAMBI 2971</strain>
    </source>
</reference>
<evidence type="ECO:0000256" key="2">
    <source>
        <dbReference type="ARBA" id="ARBA00005695"/>
    </source>
</evidence>
<name>A0A1C3UE56_9HYPH</name>
<dbReference type="SUPFAM" id="SSF53850">
    <property type="entry name" value="Periplasmic binding protein-like II"/>
    <property type="match status" value="1"/>
</dbReference>
<dbReference type="Gene3D" id="3.40.190.10">
    <property type="entry name" value="Periplasmic binding protein-like II"/>
    <property type="match status" value="1"/>
</dbReference>
<comment type="subcellular location">
    <subcellularLocation>
        <location evidence="1">Periplasm</location>
    </subcellularLocation>
</comment>
<keyword evidence="3" id="KW-0813">Transport</keyword>
<feature type="domain" description="Solute-binding protein family 5" evidence="5">
    <location>
        <begin position="78"/>
        <end position="442"/>
    </location>
</feature>